<keyword evidence="1" id="KW-0802">TPR repeat</keyword>
<evidence type="ECO:0000313" key="4">
    <source>
        <dbReference type="EMBL" id="MBB5346962.1"/>
    </source>
</evidence>
<reference evidence="4 5" key="1">
    <citation type="submission" date="2020-08" db="EMBL/GenBank/DDBJ databases">
        <title>Genomic Encyclopedia of Type Strains, Phase IV (KMG-IV): sequencing the most valuable type-strain genomes for metagenomic binning, comparative biology and taxonomic classification.</title>
        <authorList>
            <person name="Goeker M."/>
        </authorList>
    </citation>
    <scope>NUCLEOTIDE SEQUENCE [LARGE SCALE GENOMIC DNA]</scope>
    <source>
        <strain evidence="4 5">DSM 28570</strain>
    </source>
</reference>
<feature type="repeat" description="TPR" evidence="1">
    <location>
        <begin position="471"/>
        <end position="504"/>
    </location>
</feature>
<dbReference type="Pfam" id="PF13181">
    <property type="entry name" value="TPR_8"/>
    <property type="match status" value="1"/>
</dbReference>
<dbReference type="InterPro" id="IPR011990">
    <property type="entry name" value="TPR-like_helical_dom_sf"/>
</dbReference>
<dbReference type="PANTHER" id="PTHR12558:SF13">
    <property type="entry name" value="CELL DIVISION CYCLE PROTEIN 27 HOMOLOG"/>
    <property type="match status" value="1"/>
</dbReference>
<feature type="repeat" description="TPR" evidence="1">
    <location>
        <begin position="676"/>
        <end position="709"/>
    </location>
</feature>
<evidence type="ECO:0000313" key="5">
    <source>
        <dbReference type="Proteomes" id="UP000539642"/>
    </source>
</evidence>
<feature type="domain" description="Cytochrome c-type biogenesis protein H TPR" evidence="3">
    <location>
        <begin position="30"/>
        <end position="164"/>
    </location>
</feature>
<sequence>MKSPRFPLFVLLGILLLSVAACSNPEAKKDKHYQKAMEYIKQKENSAAVIELRNAIQIDPKFADARYQLGLLYLQQNDPRNAFAELQRTAGLDPNNLDAAIKVAEFLLLSNNKDESRKYVDQVLAKDPQHTDALALLANIELIAGNFEEAEAAVAKVEDKQRETDRFYNIRGRIYGAQQKWQECRAMFEKAIELGPDKLANYRTLLLLFQQQKMNEEAEKLLATIQEKFPDDPQSHLMMASMYQSKKEPAKAIAEIKKAIALEPDNVRFKLMLVDFYKSQNQGEEAEQELRAALKDKPDTVEYQAALAELLFDRQKADEAKTVMDGILAKNPDHGGANLLKARFLLKDGKKRDAVDILTPLTTNYPKWPEPYFYLAVAHLGLGESELAQKSIGMAVQNGPGVSRYHALAAQLALIKGESETAGKEATIALRLDPRNFAAAKILAKALTQDKKFKEAVSLIESMLKQVPNDPDLLGNLGLAYLGLKDKDKAKETFARLLETTPDNSRALAFLTALTADKDLAKATAFVQEHITKAPKAGGHYMLLGDLLARQKKNEEAIAAFNKAQELAPNNPQPYIVTARLMASLGKTEQAVAELSQLLAKQPDSLPANMGLATLYEIQGKHQEAKDKYKKVLTLDPNSAAANNNLAWIIASEKDGDLGEALRLAMLAKQAMPDEPHIADTLGFVHLKRQSYPLAIAQFQLALDNRPDDPVITMHLAQAQYGKGDKEQAIATLQKALATKEEFKERGEAEGLLKQWESSAQ</sequence>
<evidence type="ECO:0000256" key="2">
    <source>
        <dbReference type="SAM" id="SignalP"/>
    </source>
</evidence>
<feature type="repeat" description="TPR" evidence="1">
    <location>
        <begin position="63"/>
        <end position="96"/>
    </location>
</feature>
<keyword evidence="2" id="KW-0732">Signal</keyword>
<dbReference type="AlphaFoldDB" id="A0A840UMF8"/>
<dbReference type="PANTHER" id="PTHR12558">
    <property type="entry name" value="CELL DIVISION CYCLE 16,23,27"/>
    <property type="match status" value="1"/>
</dbReference>
<dbReference type="PROSITE" id="PS51257">
    <property type="entry name" value="PROKAR_LIPOPROTEIN"/>
    <property type="match status" value="1"/>
</dbReference>
<dbReference type="EMBL" id="JACHEO010000002">
    <property type="protein sequence ID" value="MBB5346962.1"/>
    <property type="molecule type" value="Genomic_DNA"/>
</dbReference>
<feature type="chain" id="PRO_5032761216" evidence="2">
    <location>
        <begin position="24"/>
        <end position="761"/>
    </location>
</feature>
<proteinExistence type="predicted"/>
<accession>A0A840UMF8</accession>
<dbReference type="Proteomes" id="UP000539642">
    <property type="component" value="Unassembled WGS sequence"/>
</dbReference>
<evidence type="ECO:0000259" key="3">
    <source>
        <dbReference type="Pfam" id="PF23914"/>
    </source>
</evidence>
<feature type="repeat" description="TPR" evidence="1">
    <location>
        <begin position="606"/>
        <end position="639"/>
    </location>
</feature>
<protein>
    <submittedName>
        <fullName evidence="4">Tetratricopeptide (TPR) repeat protein</fullName>
    </submittedName>
</protein>
<feature type="repeat" description="TPR" evidence="1">
    <location>
        <begin position="538"/>
        <end position="571"/>
    </location>
</feature>
<name>A0A840UMF8_9BACT</name>
<dbReference type="Pfam" id="PF13432">
    <property type="entry name" value="TPR_16"/>
    <property type="match status" value="2"/>
</dbReference>
<dbReference type="Pfam" id="PF23914">
    <property type="entry name" value="TPR_CcmH_CycH"/>
    <property type="match status" value="1"/>
</dbReference>
<dbReference type="Gene3D" id="1.25.40.10">
    <property type="entry name" value="Tetratricopeptide repeat domain"/>
    <property type="match status" value="5"/>
</dbReference>
<dbReference type="SUPFAM" id="SSF48452">
    <property type="entry name" value="TPR-like"/>
    <property type="match status" value="4"/>
</dbReference>
<organism evidence="4 5">
    <name type="scientific">Desulfoprunum benzoelyticum</name>
    <dbReference type="NCBI Taxonomy" id="1506996"/>
    <lineage>
        <taxon>Bacteria</taxon>
        <taxon>Pseudomonadati</taxon>
        <taxon>Thermodesulfobacteriota</taxon>
        <taxon>Desulfobulbia</taxon>
        <taxon>Desulfobulbales</taxon>
        <taxon>Desulfobulbaceae</taxon>
        <taxon>Desulfoprunum</taxon>
    </lineage>
</organism>
<dbReference type="InterPro" id="IPR056413">
    <property type="entry name" value="TPR_CcmH_CycH"/>
</dbReference>
<dbReference type="RefSeq" id="WP_183348294.1">
    <property type="nucleotide sequence ID" value="NZ_JACHEO010000002.1"/>
</dbReference>
<gene>
    <name evidence="4" type="ORF">HNQ81_000672</name>
</gene>
<feature type="signal peptide" evidence="2">
    <location>
        <begin position="1"/>
        <end position="23"/>
    </location>
</feature>
<feature type="repeat" description="TPR" evidence="1">
    <location>
        <begin position="233"/>
        <end position="266"/>
    </location>
</feature>
<feature type="repeat" description="TPR" evidence="1">
    <location>
        <begin position="165"/>
        <end position="198"/>
    </location>
</feature>
<dbReference type="Pfam" id="PF14559">
    <property type="entry name" value="TPR_19"/>
    <property type="match status" value="4"/>
</dbReference>
<dbReference type="InterPro" id="IPR019734">
    <property type="entry name" value="TPR_rpt"/>
</dbReference>
<comment type="caution">
    <text evidence="4">The sequence shown here is derived from an EMBL/GenBank/DDBJ whole genome shotgun (WGS) entry which is preliminary data.</text>
</comment>
<keyword evidence="5" id="KW-1185">Reference proteome</keyword>
<dbReference type="PROSITE" id="PS50005">
    <property type="entry name" value="TPR"/>
    <property type="match status" value="7"/>
</dbReference>
<dbReference type="SMART" id="SM00028">
    <property type="entry name" value="TPR"/>
    <property type="match status" value="14"/>
</dbReference>
<evidence type="ECO:0000256" key="1">
    <source>
        <dbReference type="PROSITE-ProRule" id="PRU00339"/>
    </source>
</evidence>